<evidence type="ECO:0000256" key="2">
    <source>
        <dbReference type="SAM" id="SignalP"/>
    </source>
</evidence>
<comment type="caution">
    <text evidence="3">The sequence shown here is derived from an EMBL/GenBank/DDBJ whole genome shotgun (WGS) entry which is preliminary data.</text>
</comment>
<feature type="signal peptide" evidence="2">
    <location>
        <begin position="1"/>
        <end position="21"/>
    </location>
</feature>
<protein>
    <submittedName>
        <fullName evidence="3">Pilus assembly protein PilP</fullName>
    </submittedName>
</protein>
<evidence type="ECO:0000256" key="1">
    <source>
        <dbReference type="SAM" id="MobiDB-lite"/>
    </source>
</evidence>
<dbReference type="Proteomes" id="UP000603434">
    <property type="component" value="Unassembled WGS sequence"/>
</dbReference>
<sequence length="287" mass="31199">MLKYPAAIRAIVCFLCFVSFMWGCDKQSEAPLEPKVITKKIVAKRDVTAPKEPQKISAEKPEMKEQVPAPKTDVAAKQISKPEGETVAKQMPGPEGEPKAKQVPETKVAIAAKQVPEAKVAIAAKQVPETKAETLPDTEKIETGEPETKLVASLAPDVLSKTTDVYDPQGKLDPFAPLFQEEQAEPVAVSPQKTEKPRRLLTPLERVDLSQLKLVAVIQAMSGDKAMVQDASGKGYIVKNGTYIGTSSGKIIEILADRIIVEEKVEDLYGKVSVQKKPLIIQKPPGE</sequence>
<gene>
    <name evidence="3" type="ORF">H8E23_11575</name>
</gene>
<evidence type="ECO:0000313" key="4">
    <source>
        <dbReference type="Proteomes" id="UP000603434"/>
    </source>
</evidence>
<accession>A0A8J6NP12</accession>
<proteinExistence type="predicted"/>
<feature type="region of interest" description="Disordered" evidence="1">
    <location>
        <begin position="47"/>
        <end position="103"/>
    </location>
</feature>
<organism evidence="3 4">
    <name type="scientific">Candidatus Desulfatibia profunda</name>
    <dbReference type="NCBI Taxonomy" id="2841695"/>
    <lineage>
        <taxon>Bacteria</taxon>
        <taxon>Pseudomonadati</taxon>
        <taxon>Thermodesulfobacteriota</taxon>
        <taxon>Desulfobacteria</taxon>
        <taxon>Desulfobacterales</taxon>
        <taxon>Desulfobacterales incertae sedis</taxon>
        <taxon>Candidatus Desulfatibia</taxon>
    </lineage>
</organism>
<dbReference type="InterPro" id="IPR007446">
    <property type="entry name" value="PilP"/>
</dbReference>
<evidence type="ECO:0000313" key="3">
    <source>
        <dbReference type="EMBL" id="MBC8362024.1"/>
    </source>
</evidence>
<keyword evidence="2" id="KW-0732">Signal</keyword>
<dbReference type="Pfam" id="PF04351">
    <property type="entry name" value="PilP"/>
    <property type="match status" value="1"/>
</dbReference>
<name>A0A8J6NP12_9BACT</name>
<feature type="chain" id="PRO_5035177644" evidence="2">
    <location>
        <begin position="22"/>
        <end position="287"/>
    </location>
</feature>
<feature type="compositionally biased region" description="Basic and acidic residues" evidence="1">
    <location>
        <begin position="47"/>
        <end position="65"/>
    </location>
</feature>
<reference evidence="3 4" key="1">
    <citation type="submission" date="2020-08" db="EMBL/GenBank/DDBJ databases">
        <title>Bridging the membrane lipid divide: bacteria of the FCB group superphylum have the potential to synthesize archaeal ether lipids.</title>
        <authorList>
            <person name="Villanueva L."/>
            <person name="Von Meijenfeldt F.A.B."/>
            <person name="Westbye A.B."/>
            <person name="Yadav S."/>
            <person name="Hopmans E.C."/>
            <person name="Dutilh B.E."/>
            <person name="Sinninghe Damste J.S."/>
        </authorList>
    </citation>
    <scope>NUCLEOTIDE SEQUENCE [LARGE SCALE GENOMIC DNA]</scope>
    <source>
        <strain evidence="3">NIOZ-UU30</strain>
    </source>
</reference>
<dbReference type="EMBL" id="JACNJH010000164">
    <property type="protein sequence ID" value="MBC8362024.1"/>
    <property type="molecule type" value="Genomic_DNA"/>
</dbReference>
<dbReference type="Gene3D" id="2.30.30.830">
    <property type="match status" value="1"/>
</dbReference>
<dbReference type="AlphaFoldDB" id="A0A8J6NP12"/>